<feature type="compositionally biased region" description="Polar residues" evidence="1">
    <location>
        <begin position="18"/>
        <end position="31"/>
    </location>
</feature>
<dbReference type="InterPro" id="IPR018306">
    <property type="entry name" value="Phage_T5_Orf172_DNA-bd"/>
</dbReference>
<feature type="domain" description="Bacteriophage T5 Orf172 DNA-binding" evidence="2">
    <location>
        <begin position="254"/>
        <end position="358"/>
    </location>
</feature>
<feature type="compositionally biased region" description="Basic and acidic residues" evidence="1">
    <location>
        <begin position="103"/>
        <end position="113"/>
    </location>
</feature>
<feature type="region of interest" description="Disordered" evidence="1">
    <location>
        <begin position="147"/>
        <end position="169"/>
    </location>
</feature>
<protein>
    <submittedName>
        <fullName evidence="3">Meiotically up-regulated gene 113-domain-containing protein</fullName>
    </submittedName>
</protein>
<evidence type="ECO:0000259" key="2">
    <source>
        <dbReference type="SMART" id="SM00974"/>
    </source>
</evidence>
<dbReference type="PANTHER" id="PTHR28094">
    <property type="entry name" value="MEIOTICALLY UP-REGULATED GENE 113 PROTEIN"/>
    <property type="match status" value="1"/>
</dbReference>
<accession>A0A9P7YW33</accession>
<gene>
    <name evidence="3" type="ORF">BJ878DRAFT_268483</name>
</gene>
<dbReference type="EMBL" id="MU254341">
    <property type="protein sequence ID" value="KAG9240801.1"/>
    <property type="molecule type" value="Genomic_DNA"/>
</dbReference>
<dbReference type="PANTHER" id="PTHR28094:SF2">
    <property type="entry name" value="BACTERIOPHAGE T5 ORF172 DNA-BINDING DOMAIN-CONTAINING PROTEIN"/>
    <property type="match status" value="1"/>
</dbReference>
<reference evidence="3" key="1">
    <citation type="journal article" date="2021" name="IMA Fungus">
        <title>Genomic characterization of three marine fungi, including Emericellopsis atlantica sp. nov. with signatures of a generalist lifestyle and marine biomass degradation.</title>
        <authorList>
            <person name="Hagestad O.C."/>
            <person name="Hou L."/>
            <person name="Andersen J.H."/>
            <person name="Hansen E.H."/>
            <person name="Altermark B."/>
            <person name="Li C."/>
            <person name="Kuhnert E."/>
            <person name="Cox R.J."/>
            <person name="Crous P.W."/>
            <person name="Spatafora J.W."/>
            <person name="Lail K."/>
            <person name="Amirebrahimi M."/>
            <person name="Lipzen A."/>
            <person name="Pangilinan J."/>
            <person name="Andreopoulos W."/>
            <person name="Hayes R.D."/>
            <person name="Ng V."/>
            <person name="Grigoriev I.V."/>
            <person name="Jackson S.A."/>
            <person name="Sutton T.D.S."/>
            <person name="Dobson A.D.W."/>
            <person name="Rama T."/>
        </authorList>
    </citation>
    <scope>NUCLEOTIDE SEQUENCE</scope>
    <source>
        <strain evidence="3">TRa3180A</strain>
    </source>
</reference>
<name>A0A9P7YW33_9HELO</name>
<dbReference type="SMART" id="SM00974">
    <property type="entry name" value="T5orf172"/>
    <property type="match status" value="1"/>
</dbReference>
<sequence>MPFIPGTPESLLPRSDSKNPASTCRGITSNGRPCRRPLSRSPQASPGTPVRRDSGVGYCWQHIDQAQDQATSLRQGLQNAAINERTSTDSLVDRLGLLEIKKRKEKQRRETEKQSNAQNFSRPTKQRKPRGFFELLCCITEVDESRPSRPVKVSDPTARPPIIRDPSSHTGELLSYIPKTASPQTTSLLLAELAKPISDSDIEGYIYMFWLTPEDLPTAPTETAPTLLAPSSRSNSGGRRTSDVLNTFAATTPNKKTILLKIGRAGNVQRRMNQWTRQCGYNLSLIRYYPYHPSPSASSVHVAPKTPRKVPHAHKIERLIHIELAGMRVQYDEKCSACGRGHREWFEVEASRSAVKVVDEVLRRWIDWGEKAAVR</sequence>
<feature type="compositionally biased region" description="Low complexity" evidence="1">
    <location>
        <begin position="220"/>
        <end position="239"/>
    </location>
</feature>
<dbReference type="Proteomes" id="UP000887226">
    <property type="component" value="Unassembled WGS sequence"/>
</dbReference>
<dbReference type="InterPro" id="IPR053006">
    <property type="entry name" value="Meiosis_regulatory"/>
</dbReference>
<dbReference type="Pfam" id="PF10544">
    <property type="entry name" value="T5orf172"/>
    <property type="match status" value="1"/>
</dbReference>
<feature type="region of interest" description="Disordered" evidence="1">
    <location>
        <begin position="220"/>
        <end position="240"/>
    </location>
</feature>
<comment type="caution">
    <text evidence="3">The sequence shown here is derived from an EMBL/GenBank/DDBJ whole genome shotgun (WGS) entry which is preliminary data.</text>
</comment>
<dbReference type="OrthoDB" id="2417614at2759"/>
<evidence type="ECO:0000313" key="4">
    <source>
        <dbReference type="Proteomes" id="UP000887226"/>
    </source>
</evidence>
<evidence type="ECO:0000313" key="3">
    <source>
        <dbReference type="EMBL" id="KAG9240801.1"/>
    </source>
</evidence>
<feature type="region of interest" description="Disordered" evidence="1">
    <location>
        <begin position="103"/>
        <end position="125"/>
    </location>
</feature>
<organism evidence="3 4">
    <name type="scientific">Calycina marina</name>
    <dbReference type="NCBI Taxonomy" id="1763456"/>
    <lineage>
        <taxon>Eukaryota</taxon>
        <taxon>Fungi</taxon>
        <taxon>Dikarya</taxon>
        <taxon>Ascomycota</taxon>
        <taxon>Pezizomycotina</taxon>
        <taxon>Leotiomycetes</taxon>
        <taxon>Helotiales</taxon>
        <taxon>Pezizellaceae</taxon>
        <taxon>Calycina</taxon>
    </lineage>
</organism>
<dbReference type="AlphaFoldDB" id="A0A9P7YW33"/>
<proteinExistence type="predicted"/>
<feature type="region of interest" description="Disordered" evidence="1">
    <location>
        <begin position="1"/>
        <end position="53"/>
    </location>
</feature>
<evidence type="ECO:0000256" key="1">
    <source>
        <dbReference type="SAM" id="MobiDB-lite"/>
    </source>
</evidence>
<keyword evidence="4" id="KW-1185">Reference proteome</keyword>